<keyword evidence="1" id="KW-0812">Transmembrane</keyword>
<proteinExistence type="predicted"/>
<reference evidence="2" key="2">
    <citation type="submission" date="2023-04" db="EMBL/GenBank/DDBJ databases">
        <title>Complete genome sequence of Agrobacterium salinitolerans CFBP5506.</title>
        <authorList>
            <person name="Yen H.-C."/>
            <person name="Yan X.-H."/>
            <person name="Lai E.-M."/>
            <person name="Kuo C.-H."/>
        </authorList>
    </citation>
    <scope>NUCLEOTIDE SEQUENCE</scope>
    <source>
        <strain evidence="2">CFBP5506</strain>
    </source>
</reference>
<feature type="transmembrane region" description="Helical" evidence="1">
    <location>
        <begin position="45"/>
        <end position="66"/>
    </location>
</feature>
<dbReference type="RefSeq" id="WP_080794581.1">
    <property type="nucleotide sequence ID" value="NZ_CP122963.1"/>
</dbReference>
<accession>A0AAF0K9G0</accession>
<evidence type="ECO:0000313" key="2">
    <source>
        <dbReference type="EMBL" id="WGM61342.1"/>
    </source>
</evidence>
<sequence>MPDTPRFFRYAVLAAMFPVAALGLVTTSNEYRAIGVAAVDCDGPITVLITGVPVLAVYAIIGWMFLSGAKRHRSLISACFCGLVCLALVWNISMALQEQRRNAAEMTCGFT</sequence>
<dbReference type="AlphaFoldDB" id="A0AAF0K9G0"/>
<protein>
    <submittedName>
        <fullName evidence="2">Uncharacterized protein</fullName>
    </submittedName>
</protein>
<evidence type="ECO:0000256" key="1">
    <source>
        <dbReference type="SAM" id="Phobius"/>
    </source>
</evidence>
<evidence type="ECO:0000313" key="3">
    <source>
        <dbReference type="Proteomes" id="UP000305410"/>
    </source>
</evidence>
<gene>
    <name evidence="2" type="ORF">CFBP5506_16945</name>
</gene>
<dbReference type="Proteomes" id="UP000305410">
    <property type="component" value="Chromosome Linear"/>
</dbReference>
<feature type="transmembrane region" description="Helical" evidence="1">
    <location>
        <begin position="75"/>
        <end position="96"/>
    </location>
</feature>
<organism evidence="2 3">
    <name type="scientific">Agrobacterium tumefaciens</name>
    <dbReference type="NCBI Taxonomy" id="358"/>
    <lineage>
        <taxon>Bacteria</taxon>
        <taxon>Pseudomonadati</taxon>
        <taxon>Pseudomonadota</taxon>
        <taxon>Alphaproteobacteria</taxon>
        <taxon>Hyphomicrobiales</taxon>
        <taxon>Rhizobiaceae</taxon>
        <taxon>Rhizobium/Agrobacterium group</taxon>
        <taxon>Agrobacterium</taxon>
        <taxon>Agrobacterium tumefaciens complex</taxon>
    </lineage>
</organism>
<name>A0AAF0K9G0_AGRTU</name>
<reference evidence="2" key="1">
    <citation type="submission" date="2019-04" db="EMBL/GenBank/DDBJ databases">
        <authorList>
            <person name="Chiang H.-Y."/>
            <person name="Huang Y.-Y."/>
            <person name="Chou L."/>
            <person name="Lai E.-M."/>
            <person name="Kuo C.-H."/>
        </authorList>
    </citation>
    <scope>NUCLEOTIDE SEQUENCE</scope>
    <source>
        <strain evidence="2">CFBP5506</strain>
    </source>
</reference>
<keyword evidence="1" id="KW-0472">Membrane</keyword>
<dbReference type="EMBL" id="CP122963">
    <property type="protein sequence ID" value="WGM61342.1"/>
    <property type="molecule type" value="Genomic_DNA"/>
</dbReference>
<feature type="transmembrane region" description="Helical" evidence="1">
    <location>
        <begin position="7"/>
        <end position="25"/>
    </location>
</feature>
<keyword evidence="1" id="KW-1133">Transmembrane helix</keyword>